<dbReference type="AlphaFoldDB" id="A0A4R4IM61"/>
<evidence type="ECO:0008006" key="3">
    <source>
        <dbReference type="Google" id="ProtNLM"/>
    </source>
</evidence>
<dbReference type="Proteomes" id="UP000295598">
    <property type="component" value="Unassembled WGS sequence"/>
</dbReference>
<gene>
    <name evidence="1" type="ORF">C5467_24415</name>
</gene>
<dbReference type="EMBL" id="PUJY01000136">
    <property type="protein sequence ID" value="TDB41616.1"/>
    <property type="molecule type" value="Genomic_DNA"/>
</dbReference>
<accession>A0A4R4IM61</accession>
<dbReference type="PANTHER" id="PTHR32305">
    <property type="match status" value="1"/>
</dbReference>
<dbReference type="InterPro" id="IPR050708">
    <property type="entry name" value="T6SS_VgrG/RHS"/>
</dbReference>
<evidence type="ECO:0000313" key="2">
    <source>
        <dbReference type="Proteomes" id="UP000295598"/>
    </source>
</evidence>
<name>A0A4R4IM61_9GAMM</name>
<sequence>YADGTVGYEQSIHWLYEPGKLTPSARYEQGQLHYVVSDHQGTVREICTEEGKVAWAGRLFTWGEPEFWTISARKEETVSCNLRFCGQYEDEESGLFYNRFRYYSPETGQYLSPDPLGLAGGVNPYGYVSNPVSFVDPFGLAGCPGISGVKSSSISNAPPDPYKGVQDTSAYLRSMGMSRVQRKQVIDSFELSGMSVQKAGNNLYGIRFHDYGKTARAEGQYLFETFTSQTNRSGLALPPDWNGMTGIKQWQITPGTAIIKGRAAPQLEYGSLYSGGAEQMFVLQPWKYGSLK</sequence>
<protein>
    <recommendedName>
        <fullName evidence="3">Type IV secretion protein Rhs</fullName>
    </recommendedName>
</protein>
<feature type="non-terminal residue" evidence="1">
    <location>
        <position position="1"/>
    </location>
</feature>
<dbReference type="InterPro" id="IPR022385">
    <property type="entry name" value="Rhs_assc_core"/>
</dbReference>
<evidence type="ECO:0000313" key="1">
    <source>
        <dbReference type="EMBL" id="TDB41616.1"/>
    </source>
</evidence>
<reference evidence="1 2" key="1">
    <citation type="journal article" date="2019" name="Int. J. Syst. Evol. Microbiol.">
        <title>Photorhabdus khanii subsp. guanajuatensis subsp. nov., isolated from Heterorhabditis atacamensis, and Photorhabdus luminescens subsp. mexicana subsp. nov., isolated from Heterorhabditis mexicana entomopathogenic nematodes.</title>
        <authorList>
            <person name="Machado R.A.R."/>
            <person name="Bruno P."/>
            <person name="Arce C.C.M."/>
            <person name="Liechti N."/>
            <person name="Kohler A."/>
            <person name="Bernal J."/>
            <person name="Bruggmann R."/>
            <person name="Turlings T.C.J."/>
        </authorList>
    </citation>
    <scope>NUCLEOTIDE SEQUENCE [LARGE SCALE GENOMIC DNA]</scope>
    <source>
        <strain evidence="1 2">MEX20-17</strain>
    </source>
</reference>
<dbReference type="RefSeq" id="WP_275670572.1">
    <property type="nucleotide sequence ID" value="NZ_CAWOJO010000136.1"/>
</dbReference>
<dbReference type="PRINTS" id="PR00394">
    <property type="entry name" value="RHSPROTEIN"/>
</dbReference>
<comment type="caution">
    <text evidence="1">The sequence shown here is derived from an EMBL/GenBank/DDBJ whole genome shotgun (WGS) entry which is preliminary data.</text>
</comment>
<organism evidence="1 2">
    <name type="scientific">Photorhabdus khanii subsp. guanajuatensis</name>
    <dbReference type="NCBI Taxonomy" id="2100166"/>
    <lineage>
        <taxon>Bacteria</taxon>
        <taxon>Pseudomonadati</taxon>
        <taxon>Pseudomonadota</taxon>
        <taxon>Gammaproteobacteria</taxon>
        <taxon>Enterobacterales</taxon>
        <taxon>Morganellaceae</taxon>
        <taxon>Photorhabdus</taxon>
    </lineage>
</organism>
<dbReference type="NCBIfam" id="TIGR03696">
    <property type="entry name" value="Rhs_assc_core"/>
    <property type="match status" value="1"/>
</dbReference>
<dbReference type="Gene3D" id="2.180.10.10">
    <property type="entry name" value="RHS repeat-associated core"/>
    <property type="match status" value="1"/>
</dbReference>
<proteinExistence type="predicted"/>
<dbReference type="PANTHER" id="PTHR32305:SF15">
    <property type="entry name" value="PROTEIN RHSA-RELATED"/>
    <property type="match status" value="1"/>
</dbReference>